<organism evidence="3">
    <name type="scientific">Tanacetum cinerariifolium</name>
    <name type="common">Dalmatian daisy</name>
    <name type="synonym">Chrysanthemum cinerariifolium</name>
    <dbReference type="NCBI Taxonomy" id="118510"/>
    <lineage>
        <taxon>Eukaryota</taxon>
        <taxon>Viridiplantae</taxon>
        <taxon>Streptophyta</taxon>
        <taxon>Embryophyta</taxon>
        <taxon>Tracheophyta</taxon>
        <taxon>Spermatophyta</taxon>
        <taxon>Magnoliopsida</taxon>
        <taxon>eudicotyledons</taxon>
        <taxon>Gunneridae</taxon>
        <taxon>Pentapetalae</taxon>
        <taxon>asterids</taxon>
        <taxon>campanulids</taxon>
        <taxon>Asterales</taxon>
        <taxon>Asteraceae</taxon>
        <taxon>Asteroideae</taxon>
        <taxon>Anthemideae</taxon>
        <taxon>Anthemidinae</taxon>
        <taxon>Tanacetum</taxon>
    </lineage>
</organism>
<dbReference type="PANTHER" id="PTHR35046">
    <property type="entry name" value="ZINC KNUCKLE (CCHC-TYPE) FAMILY PROTEIN"/>
    <property type="match status" value="1"/>
</dbReference>
<protein>
    <submittedName>
        <fullName evidence="3">Reverse transcriptase domain-containing protein</fullName>
    </submittedName>
</protein>
<keyword evidence="3" id="KW-0808">Transferase</keyword>
<dbReference type="GO" id="GO:0003676">
    <property type="term" value="F:nucleic acid binding"/>
    <property type="evidence" value="ECO:0007669"/>
    <property type="project" value="InterPro"/>
</dbReference>
<dbReference type="GO" id="GO:0015074">
    <property type="term" value="P:DNA integration"/>
    <property type="evidence" value="ECO:0007669"/>
    <property type="project" value="InterPro"/>
</dbReference>
<comment type="caution">
    <text evidence="3">The sequence shown here is derived from an EMBL/GenBank/DDBJ whole genome shotgun (WGS) entry which is preliminary data.</text>
</comment>
<evidence type="ECO:0000259" key="2">
    <source>
        <dbReference type="PROSITE" id="PS50994"/>
    </source>
</evidence>
<feature type="region of interest" description="Disordered" evidence="1">
    <location>
        <begin position="72"/>
        <end position="100"/>
    </location>
</feature>
<dbReference type="InterPro" id="IPR036397">
    <property type="entry name" value="RNaseH_sf"/>
</dbReference>
<dbReference type="EMBL" id="BKCJ010001794">
    <property type="protein sequence ID" value="GEU44064.1"/>
    <property type="molecule type" value="Genomic_DNA"/>
</dbReference>
<accession>A0A6L2K839</accession>
<evidence type="ECO:0000256" key="1">
    <source>
        <dbReference type="SAM" id="MobiDB-lite"/>
    </source>
</evidence>
<dbReference type="PROSITE" id="PS50994">
    <property type="entry name" value="INTEGRASE"/>
    <property type="match status" value="1"/>
</dbReference>
<dbReference type="AlphaFoldDB" id="A0A6L2K839"/>
<evidence type="ECO:0000313" key="3">
    <source>
        <dbReference type="EMBL" id="GEU44064.1"/>
    </source>
</evidence>
<keyword evidence="3" id="KW-0548">Nucleotidyltransferase</keyword>
<dbReference type="GO" id="GO:0003964">
    <property type="term" value="F:RNA-directed DNA polymerase activity"/>
    <property type="evidence" value="ECO:0007669"/>
    <property type="project" value="UniProtKB-KW"/>
</dbReference>
<dbReference type="InterPro" id="IPR001584">
    <property type="entry name" value="Integrase_cat-core"/>
</dbReference>
<gene>
    <name evidence="3" type="ORF">Tci_016042</name>
</gene>
<keyword evidence="3" id="KW-0695">RNA-directed DNA polymerase</keyword>
<dbReference type="Gene3D" id="3.30.420.10">
    <property type="entry name" value="Ribonuclease H-like superfamily/Ribonuclease H"/>
    <property type="match status" value="1"/>
</dbReference>
<dbReference type="InterPro" id="IPR012337">
    <property type="entry name" value="RNaseH-like_sf"/>
</dbReference>
<proteinExistence type="predicted"/>
<dbReference type="PANTHER" id="PTHR35046:SF26">
    <property type="entry name" value="RNA-DIRECTED DNA POLYMERASE"/>
    <property type="match status" value="1"/>
</dbReference>
<dbReference type="SUPFAM" id="SSF53098">
    <property type="entry name" value="Ribonuclease H-like"/>
    <property type="match status" value="1"/>
</dbReference>
<reference evidence="3" key="1">
    <citation type="journal article" date="2019" name="Sci. Rep.">
        <title>Draft genome of Tanacetum cinerariifolium, the natural source of mosquito coil.</title>
        <authorList>
            <person name="Yamashiro T."/>
            <person name="Shiraishi A."/>
            <person name="Satake H."/>
            <person name="Nakayama K."/>
        </authorList>
    </citation>
    <scope>NUCLEOTIDE SEQUENCE</scope>
</reference>
<feature type="domain" description="Integrase catalytic" evidence="2">
    <location>
        <begin position="264"/>
        <end position="385"/>
    </location>
</feature>
<sequence>MSGTEIIIAKAVDSPPEATGMTGVILAMSRLKDFVNGFVNLKSIRSVDTKDSMRTHQLTQLSKNMKTNVVNSKKIHQCRPRQPTPLQRHRRPSPTLPQTDLIRSLGQDEATHGKRFLPVTHKQDPYVEFHTLKQQTLMVEEFIAEFERVRMCYGVEENEEQTIACFLGSLRTDISDVLTLIDEADPLYDTEDEVETEVVYPDRGELLVTRRLLNTAILDQDDDTTWLQTNIFRTQCTSKGKIFTIIIDGGSCENMVSTTMVEKLDAPPDRVLISKTDFVGLVKVSPPSVVFRLLMIEENPVTVAAPLSMVPLVNEFKDVFPEEIPAGLPVIREIVRLHGVPRSITSDRDIKFVSHFWRTLWKRLGAKLNFSSSHHPQTNGQTERYAVDHPIFNAYNDLLSSRTTLMEQMTQLTSMREMFCQFIQKKQEEKQIEEEQAAKAQNSKIPVCYDDDDDYNSTVTPNEPTDSLSMGDEHLDTILATKSDEFIKSSVENLVLIPSESEGENECDVPACFITFSNILFDAEYDFYSVDDQSFFDEDLPKGIYSNPLFDEEIIPMKIDPHPFNAESDFLESMLNHDSSIIPSSSKIDSLLDERLLYDNSSSRPPEEFVYENSNANIESFFPSPIPNEDNDSHMEEIDLFLTPDNPMSSSIEEHDDDSERDILILEELLDNYSLSLLDNESFYFDIPSLSRPPTKPPDGNTRTLNIKIMGDNSEQKVPIPGLMITCVSNQEKSPDLLPH</sequence>
<name>A0A6L2K839_TANCI</name>